<evidence type="ECO:0000313" key="2">
    <source>
        <dbReference type="EMBL" id="KIW72671.1"/>
    </source>
</evidence>
<feature type="compositionally biased region" description="Low complexity" evidence="1">
    <location>
        <begin position="97"/>
        <end position="108"/>
    </location>
</feature>
<feature type="region of interest" description="Disordered" evidence="1">
    <location>
        <begin position="86"/>
        <end position="112"/>
    </location>
</feature>
<name>A0A0D2D500_9EURO</name>
<organism evidence="2 3">
    <name type="scientific">Phialophora macrospora</name>
    <dbReference type="NCBI Taxonomy" id="1851006"/>
    <lineage>
        <taxon>Eukaryota</taxon>
        <taxon>Fungi</taxon>
        <taxon>Dikarya</taxon>
        <taxon>Ascomycota</taxon>
        <taxon>Pezizomycotina</taxon>
        <taxon>Eurotiomycetes</taxon>
        <taxon>Chaetothyriomycetidae</taxon>
        <taxon>Chaetothyriales</taxon>
        <taxon>Herpotrichiellaceae</taxon>
        <taxon>Phialophora</taxon>
    </lineage>
</organism>
<feature type="compositionally biased region" description="Low complexity" evidence="1">
    <location>
        <begin position="134"/>
        <end position="168"/>
    </location>
</feature>
<evidence type="ECO:0000256" key="1">
    <source>
        <dbReference type="SAM" id="MobiDB-lite"/>
    </source>
</evidence>
<evidence type="ECO:0000313" key="3">
    <source>
        <dbReference type="Proteomes" id="UP000054266"/>
    </source>
</evidence>
<proteinExistence type="predicted"/>
<feature type="region of interest" description="Disordered" evidence="1">
    <location>
        <begin position="126"/>
        <end position="168"/>
    </location>
</feature>
<reference evidence="2 3" key="1">
    <citation type="submission" date="2015-01" db="EMBL/GenBank/DDBJ databases">
        <title>The Genome Sequence of Capronia semiimmersa CBS27337.</title>
        <authorList>
            <consortium name="The Broad Institute Genomics Platform"/>
            <person name="Cuomo C."/>
            <person name="de Hoog S."/>
            <person name="Gorbushina A."/>
            <person name="Stielow B."/>
            <person name="Teixiera M."/>
            <person name="Abouelleil A."/>
            <person name="Chapman S.B."/>
            <person name="Priest M."/>
            <person name="Young S.K."/>
            <person name="Wortman J."/>
            <person name="Nusbaum C."/>
            <person name="Birren B."/>
        </authorList>
    </citation>
    <scope>NUCLEOTIDE SEQUENCE [LARGE SCALE GENOMIC DNA]</scope>
    <source>
        <strain evidence="2 3">CBS 27337</strain>
    </source>
</reference>
<dbReference type="HOGENOM" id="CLU_1390243_0_0_1"/>
<sequence>MCESHTIFHLCGHVNVKTIVQCADIIDKLLASGTSIACNHQVCQDNVSDNVHVFPDICHNCMATGVIGDVMDVPGVKLEVMKAWESQRKRTPATSGNNNNNNNDNNINAVDEDDGEADKIREYETLESISLPEDASTSGTGHAGGSDSSTLATCSASTSTSTSTPTPDLSQIKARLMALRTRTDRLLIKIRAQKPPRFG</sequence>
<dbReference type="EMBL" id="KN846956">
    <property type="protein sequence ID" value="KIW72671.1"/>
    <property type="molecule type" value="Genomic_DNA"/>
</dbReference>
<protein>
    <submittedName>
        <fullName evidence="2">Uncharacterized protein</fullName>
    </submittedName>
</protein>
<accession>A0A0D2D500</accession>
<dbReference type="AlphaFoldDB" id="A0A0D2D500"/>
<keyword evidence="3" id="KW-1185">Reference proteome</keyword>
<dbReference type="Proteomes" id="UP000054266">
    <property type="component" value="Unassembled WGS sequence"/>
</dbReference>
<gene>
    <name evidence="2" type="ORF">PV04_00849</name>
</gene>